<evidence type="ECO:0000259" key="1">
    <source>
        <dbReference type="PROSITE" id="PS51186"/>
    </source>
</evidence>
<sequence length="164" mass="18727">MFIRLAEPSDAGKLVSLIAEVEQSNFMLFGPGERKITVEQQEKHIEVMKRQETSAIFIAEEEARLLGYLFAIGKNPARTKHSVYVVIGIAEQAREKGVGTKLFTALEKWAIEQEIHRLELTVMTHNEAGIALYKKMGFEIEGTKRHSLWIDGKYIDEYYIAKLL</sequence>
<dbReference type="RefSeq" id="WP_115363546.1">
    <property type="nucleotide sequence ID" value="NZ_CP038012.1"/>
</dbReference>
<name>A0A380CHZ5_SPOPA</name>
<dbReference type="Proteomes" id="UP000254519">
    <property type="component" value="Unassembled WGS sequence"/>
</dbReference>
<dbReference type="InterPro" id="IPR016181">
    <property type="entry name" value="Acyl_CoA_acyltransferase"/>
</dbReference>
<accession>A0A380CHZ5</accession>
<dbReference type="GO" id="GO:0016747">
    <property type="term" value="F:acyltransferase activity, transferring groups other than amino-acyl groups"/>
    <property type="evidence" value="ECO:0007669"/>
    <property type="project" value="InterPro"/>
</dbReference>
<dbReference type="OrthoDB" id="9773249at2"/>
<dbReference type="PROSITE" id="PS51186">
    <property type="entry name" value="GNAT"/>
    <property type="match status" value="1"/>
</dbReference>
<dbReference type="Gene3D" id="3.40.630.30">
    <property type="match status" value="1"/>
</dbReference>
<keyword evidence="2" id="KW-0808">Transferase</keyword>
<gene>
    <name evidence="2" type="ORF">NCTC4822_03084</name>
</gene>
<dbReference type="PANTHER" id="PTHR43415:SF3">
    <property type="entry name" value="GNAT-FAMILY ACETYLTRANSFERASE"/>
    <property type="match status" value="1"/>
</dbReference>
<reference evidence="2 3" key="1">
    <citation type="submission" date="2018-06" db="EMBL/GenBank/DDBJ databases">
        <authorList>
            <consortium name="Pathogen Informatics"/>
            <person name="Doyle S."/>
        </authorList>
    </citation>
    <scope>NUCLEOTIDE SEQUENCE [LARGE SCALE GENOMIC DNA]</scope>
    <source>
        <strain evidence="3">ATCC 11859 / DSM 33 / NCIB 8841 / NCTC 4822</strain>
    </source>
</reference>
<dbReference type="PANTHER" id="PTHR43415">
    <property type="entry name" value="SPERMIDINE N(1)-ACETYLTRANSFERASE"/>
    <property type="match status" value="1"/>
</dbReference>
<proteinExistence type="predicted"/>
<dbReference type="InterPro" id="IPR000182">
    <property type="entry name" value="GNAT_dom"/>
</dbReference>
<evidence type="ECO:0000313" key="2">
    <source>
        <dbReference type="EMBL" id="SUJ20879.1"/>
    </source>
</evidence>
<feature type="domain" description="N-acetyltransferase" evidence="1">
    <location>
        <begin position="1"/>
        <end position="164"/>
    </location>
</feature>
<protein>
    <submittedName>
        <fullName evidence="2">Putative acetyltransferase YhhY</fullName>
    </submittedName>
</protein>
<dbReference type="EMBL" id="UGYZ01000002">
    <property type="protein sequence ID" value="SUJ20879.1"/>
    <property type="molecule type" value="Genomic_DNA"/>
</dbReference>
<keyword evidence="3" id="KW-1185">Reference proteome</keyword>
<dbReference type="Pfam" id="PF13420">
    <property type="entry name" value="Acetyltransf_4"/>
    <property type="match status" value="1"/>
</dbReference>
<dbReference type="AlphaFoldDB" id="A0A380CHZ5"/>
<organism evidence="2 3">
    <name type="scientific">Sporosarcina pasteurii</name>
    <name type="common">Bacillus pasteurii</name>
    <dbReference type="NCBI Taxonomy" id="1474"/>
    <lineage>
        <taxon>Bacteria</taxon>
        <taxon>Bacillati</taxon>
        <taxon>Bacillota</taxon>
        <taxon>Bacilli</taxon>
        <taxon>Bacillales</taxon>
        <taxon>Caryophanaceae</taxon>
        <taxon>Sporosarcina</taxon>
    </lineage>
</organism>
<dbReference type="CDD" id="cd04301">
    <property type="entry name" value="NAT_SF"/>
    <property type="match status" value="1"/>
</dbReference>
<dbReference type="SUPFAM" id="SSF55729">
    <property type="entry name" value="Acyl-CoA N-acyltransferases (Nat)"/>
    <property type="match status" value="1"/>
</dbReference>
<evidence type="ECO:0000313" key="3">
    <source>
        <dbReference type="Proteomes" id="UP000254519"/>
    </source>
</evidence>